<dbReference type="AlphaFoldDB" id="A0A9P7ZX65"/>
<evidence type="ECO:0000313" key="12">
    <source>
        <dbReference type="Proteomes" id="UP000887229"/>
    </source>
</evidence>
<dbReference type="InterPro" id="IPR015422">
    <property type="entry name" value="PyrdxlP-dep_Trfase_small"/>
</dbReference>
<keyword evidence="4 7" id="KW-0560">Oxidoreductase</keyword>
<evidence type="ECO:0000259" key="10">
    <source>
        <dbReference type="Pfam" id="PF21478"/>
    </source>
</evidence>
<feature type="compositionally biased region" description="Polar residues" evidence="8">
    <location>
        <begin position="58"/>
        <end position="70"/>
    </location>
</feature>
<comment type="cofactor">
    <cofactor evidence="1 6 7">
        <name>pyridoxal 5'-phosphate</name>
        <dbReference type="ChEBI" id="CHEBI:597326"/>
    </cofactor>
</comment>
<evidence type="ECO:0000256" key="5">
    <source>
        <dbReference type="ARBA" id="ARBA00049026"/>
    </source>
</evidence>
<dbReference type="Proteomes" id="UP000887229">
    <property type="component" value="Unassembled WGS sequence"/>
</dbReference>
<dbReference type="GO" id="GO:0004375">
    <property type="term" value="F:glycine dehydrogenase (decarboxylating) activity"/>
    <property type="evidence" value="ECO:0007669"/>
    <property type="project" value="UniProtKB-UniRule"/>
</dbReference>
<evidence type="ECO:0000313" key="11">
    <source>
        <dbReference type="EMBL" id="KAG9259008.1"/>
    </source>
</evidence>
<dbReference type="RefSeq" id="XP_046122932.1">
    <property type="nucleotide sequence ID" value="XM_046262612.1"/>
</dbReference>
<dbReference type="InterPro" id="IPR015424">
    <property type="entry name" value="PyrdxlP-dep_Trfase"/>
</dbReference>
<evidence type="ECO:0000256" key="2">
    <source>
        <dbReference type="ARBA" id="ARBA00010756"/>
    </source>
</evidence>
<comment type="similarity">
    <text evidence="2 7">Belongs to the GcvP family.</text>
</comment>
<feature type="domain" description="Glycine cleavage system P-protein N-terminal" evidence="9">
    <location>
        <begin position="82"/>
        <end position="451"/>
    </location>
</feature>
<dbReference type="GeneID" id="70293515"/>
<reference evidence="11" key="1">
    <citation type="journal article" date="2021" name="IMA Fungus">
        <title>Genomic characterization of three marine fungi, including Emericellopsis atlantica sp. nov. with signatures of a generalist lifestyle and marine biomass degradation.</title>
        <authorList>
            <person name="Hagestad O.C."/>
            <person name="Hou L."/>
            <person name="Andersen J.H."/>
            <person name="Hansen E.H."/>
            <person name="Altermark B."/>
            <person name="Li C."/>
            <person name="Kuhnert E."/>
            <person name="Cox R.J."/>
            <person name="Crous P.W."/>
            <person name="Spatafora J.W."/>
            <person name="Lail K."/>
            <person name="Amirebrahimi M."/>
            <person name="Lipzen A."/>
            <person name="Pangilinan J."/>
            <person name="Andreopoulos W."/>
            <person name="Hayes R.D."/>
            <person name="Ng V."/>
            <person name="Grigoriev I.V."/>
            <person name="Jackson S.A."/>
            <person name="Sutton T.D.S."/>
            <person name="Dobson A.D.W."/>
            <person name="Rama T."/>
        </authorList>
    </citation>
    <scope>NUCLEOTIDE SEQUENCE</scope>
    <source>
        <strain evidence="11">TS7</strain>
    </source>
</reference>
<feature type="region of interest" description="Disordered" evidence="8">
    <location>
        <begin position="49"/>
        <end position="86"/>
    </location>
</feature>
<dbReference type="GO" id="GO:0019464">
    <property type="term" value="P:glycine decarboxylation via glycine cleavage system"/>
    <property type="evidence" value="ECO:0007669"/>
    <property type="project" value="TreeGrafter"/>
</dbReference>
<dbReference type="InterPro" id="IPR003437">
    <property type="entry name" value="GcvP"/>
</dbReference>
<protein>
    <recommendedName>
        <fullName evidence="7">Glycine cleavage system P protein</fullName>
        <ecNumber evidence="7">1.4.4.2</ecNumber>
    </recommendedName>
</protein>
<dbReference type="PANTHER" id="PTHR11773">
    <property type="entry name" value="GLYCINE DEHYDROGENASE, DECARBOXYLATING"/>
    <property type="match status" value="1"/>
</dbReference>
<gene>
    <name evidence="11" type="ORF">F5Z01DRAFT_642001</name>
</gene>
<comment type="function">
    <text evidence="7">The glycine cleavage system catalyzes the degradation of glycine.</text>
</comment>
<accession>A0A9P7ZX65</accession>
<dbReference type="GO" id="GO:0005960">
    <property type="term" value="C:glycine cleavage complex"/>
    <property type="evidence" value="ECO:0007669"/>
    <property type="project" value="TreeGrafter"/>
</dbReference>
<keyword evidence="3 6" id="KW-0663">Pyridoxal phosphate</keyword>
<dbReference type="Pfam" id="PF02347">
    <property type="entry name" value="GDC-P"/>
    <property type="match status" value="2"/>
</dbReference>
<evidence type="ECO:0000256" key="7">
    <source>
        <dbReference type="RuleBase" id="RU364056"/>
    </source>
</evidence>
<dbReference type="GO" id="GO:0005739">
    <property type="term" value="C:mitochondrion"/>
    <property type="evidence" value="ECO:0007669"/>
    <property type="project" value="UniProtKB-SubCell"/>
</dbReference>
<dbReference type="InterPro" id="IPR049315">
    <property type="entry name" value="GDC-P_N"/>
</dbReference>
<evidence type="ECO:0000256" key="1">
    <source>
        <dbReference type="ARBA" id="ARBA00001933"/>
    </source>
</evidence>
<dbReference type="Gene3D" id="3.90.1150.10">
    <property type="entry name" value="Aspartate Aminotransferase, domain 1"/>
    <property type="match status" value="1"/>
</dbReference>
<dbReference type="InterPro" id="IPR015421">
    <property type="entry name" value="PyrdxlP-dep_Trfase_major"/>
</dbReference>
<dbReference type="NCBIfam" id="TIGR00461">
    <property type="entry name" value="gcvP"/>
    <property type="match status" value="1"/>
</dbReference>
<dbReference type="EMBL" id="MU251242">
    <property type="protein sequence ID" value="KAG9259008.1"/>
    <property type="molecule type" value="Genomic_DNA"/>
</dbReference>
<dbReference type="SUPFAM" id="SSF53383">
    <property type="entry name" value="PLP-dependent transferases"/>
    <property type="match status" value="2"/>
</dbReference>
<proteinExistence type="inferred from homology"/>
<dbReference type="InterPro" id="IPR020581">
    <property type="entry name" value="GDC_P"/>
</dbReference>
<sequence length="1062" mass="116167">MASRLACSKGAAASVTSAGYRAAAGRRTVLSATTSRAAAVPAQRRFLAHQAESRPRSGDQTWEQRSQVNDQAKKGPWNHFVNRHIGPRDSDVEQMLATVGTKNNSMDDFIAEVIPKNLQSPPRERIVPEMHTNEPGIMAEWTGSNRNNATRVWMNGEGYYPVATPGVIKRNILENPAWYTSYTPYQAEISQGRLESLLNFQTMVSDLTGLSVANASLLDEGTAGAEAMIMSLNCLPSSRQKGKNKTFVISNKVHKRTFRVIEGRAKGFGINIKRMDISDIEGIRSIGNDLVGVMAQYPDYQGSAEVLDKVAEVTHELGCQFSVATDLSALTVLKPPGEFGADIAFGNSQRFGVPLGYGGPHAAFFATKEANKRRLPGRIVGVTKDRMGRPALRLALQTREQHIRREKATSNVCTAQALLANMAAMYAVYHGPEQLMGQAVDNIRGARMIAEVGRFFGLEVRPSQSCPDQDVFTDTVTLHNVPDAWELKTKLEENANIGVGVGAYRSSQDPTGYVTCAVSGNVTHSLLFKLATQLQSHLGKEDDVLTLVDRIWNQSYKVSDQDILDSIPKALRRTSSYLTHPVFNTHHSETEMLRYIHHLASKDLSQVHSMIPLGSCTMKLNGTAQLELIGLHKVASVHPAASPHDVPGYKNLITSISRQLATLTGLDATSVQPNSGAQGEFAGLQCIRKYFEANGQKNRDICLIPMSAHGTNPASATQAGLRTVPVKCDTKTGNLDLADLKAKCEKHANELAAIMITYPSTYGVFEPDIMEICKTVHDHGGKVYMDGANMNAQIGLTSPGYLGADVCHLNLHKTFCIPHGGGGPGVGPICVTEALEPYLPGKQHNHVSSALFGSASILPISWAYMRLMRDEGLVKATKVALLNANYLLARLKDHYPIVYTNAAGRCAHEFIIDIRPFGKSAGIDVADISKRLQDYGFHSPTMSFPISGTLMIEPTESESKAELDRFADALISIREEIREIEEGKQPREGNVLKMSPHPQVDVIKGDGEGKWERPYSREKAAYPLPYLMEKKFWPTVGRADDAFGDTNLFCTCPPVEDTTEQD</sequence>
<organism evidence="11 12">
    <name type="scientific">Emericellopsis atlantica</name>
    <dbReference type="NCBI Taxonomy" id="2614577"/>
    <lineage>
        <taxon>Eukaryota</taxon>
        <taxon>Fungi</taxon>
        <taxon>Dikarya</taxon>
        <taxon>Ascomycota</taxon>
        <taxon>Pezizomycotina</taxon>
        <taxon>Sordariomycetes</taxon>
        <taxon>Hypocreomycetidae</taxon>
        <taxon>Hypocreales</taxon>
        <taxon>Bionectriaceae</taxon>
        <taxon>Emericellopsis</taxon>
    </lineage>
</organism>
<keyword evidence="12" id="KW-1185">Reference proteome</keyword>
<dbReference type="Pfam" id="PF21478">
    <property type="entry name" value="GcvP2_C"/>
    <property type="match status" value="1"/>
</dbReference>
<keyword evidence="7" id="KW-0809">Transit peptide</keyword>
<evidence type="ECO:0000256" key="3">
    <source>
        <dbReference type="ARBA" id="ARBA00022898"/>
    </source>
</evidence>
<keyword evidence="7" id="KW-0496">Mitochondrion</keyword>
<dbReference type="GO" id="GO:0030170">
    <property type="term" value="F:pyridoxal phosphate binding"/>
    <property type="evidence" value="ECO:0007669"/>
    <property type="project" value="TreeGrafter"/>
</dbReference>
<feature type="domain" description="Glycine cleavage system P-protein N-terminal" evidence="9">
    <location>
        <begin position="563"/>
        <end position="842"/>
    </location>
</feature>
<feature type="modified residue" description="N6-(pyridoxal phosphate)lysine" evidence="6">
    <location>
        <position position="813"/>
    </location>
</feature>
<dbReference type="Gene3D" id="3.40.640.10">
    <property type="entry name" value="Type I PLP-dependent aspartate aminotransferase-like (Major domain)"/>
    <property type="match status" value="2"/>
</dbReference>
<dbReference type="EC" id="1.4.4.2" evidence="7"/>
<comment type="caution">
    <text evidence="11">The sequence shown here is derived from an EMBL/GenBank/DDBJ whole genome shotgun (WGS) entry which is preliminary data.</text>
</comment>
<dbReference type="GO" id="GO:0016594">
    <property type="term" value="F:glycine binding"/>
    <property type="evidence" value="ECO:0007669"/>
    <property type="project" value="TreeGrafter"/>
</dbReference>
<feature type="domain" description="Glycine dehydrogenase C-terminal" evidence="10">
    <location>
        <begin position="876"/>
        <end position="997"/>
    </location>
</feature>
<evidence type="ECO:0000256" key="6">
    <source>
        <dbReference type="PIRSR" id="PIRSR603437-50"/>
    </source>
</evidence>
<name>A0A9P7ZX65_9HYPO</name>
<dbReference type="InterPro" id="IPR049316">
    <property type="entry name" value="GDC-P_C"/>
</dbReference>
<evidence type="ECO:0000256" key="4">
    <source>
        <dbReference type="ARBA" id="ARBA00023002"/>
    </source>
</evidence>
<dbReference type="FunFam" id="3.90.1150.10:FF:000007">
    <property type="entry name" value="Glycine dehydrogenase (decarboxylating), mitochondrial"/>
    <property type="match status" value="1"/>
</dbReference>
<dbReference type="FunFam" id="3.40.640.10:FF:000005">
    <property type="entry name" value="Glycine dehydrogenase (decarboxylating), mitochondrial"/>
    <property type="match status" value="1"/>
</dbReference>
<feature type="region of interest" description="Disordered" evidence="8">
    <location>
        <begin position="988"/>
        <end position="1007"/>
    </location>
</feature>
<comment type="catalytic activity">
    <reaction evidence="5 7">
        <text>N(6)-[(R)-lipoyl]-L-lysyl-[glycine-cleavage complex H protein] + glycine + H(+) = N(6)-[(R)-S(8)-aminomethyldihydrolipoyl]-L-lysyl-[glycine-cleavage complex H protein] + CO2</text>
        <dbReference type="Rhea" id="RHEA:24304"/>
        <dbReference type="Rhea" id="RHEA-COMP:10494"/>
        <dbReference type="Rhea" id="RHEA-COMP:10495"/>
        <dbReference type="ChEBI" id="CHEBI:15378"/>
        <dbReference type="ChEBI" id="CHEBI:16526"/>
        <dbReference type="ChEBI" id="CHEBI:57305"/>
        <dbReference type="ChEBI" id="CHEBI:83099"/>
        <dbReference type="ChEBI" id="CHEBI:83143"/>
        <dbReference type="EC" id="1.4.4.2"/>
    </reaction>
</comment>
<dbReference type="OrthoDB" id="6537869at2759"/>
<dbReference type="PANTHER" id="PTHR11773:SF1">
    <property type="entry name" value="GLYCINE DEHYDROGENASE (DECARBOXYLATING), MITOCHONDRIAL"/>
    <property type="match status" value="1"/>
</dbReference>
<dbReference type="FunFam" id="3.40.640.10:FF:000224">
    <property type="entry name" value="Probable glycine dehydrogenase (decarboxylating) subunit 2"/>
    <property type="match status" value="1"/>
</dbReference>
<comment type="subunit">
    <text evidence="7">The glycine cleavage system is composed of four proteins: P, T, L and H.</text>
</comment>
<evidence type="ECO:0000256" key="8">
    <source>
        <dbReference type="SAM" id="MobiDB-lite"/>
    </source>
</evidence>
<evidence type="ECO:0000259" key="9">
    <source>
        <dbReference type="Pfam" id="PF02347"/>
    </source>
</evidence>
<comment type="subcellular location">
    <subcellularLocation>
        <location evidence="7">Mitochondrion</location>
    </subcellularLocation>
</comment>